<proteinExistence type="predicted"/>
<dbReference type="GO" id="GO:0009254">
    <property type="term" value="P:peptidoglycan turnover"/>
    <property type="evidence" value="ECO:0007669"/>
    <property type="project" value="TreeGrafter"/>
</dbReference>
<protein>
    <recommendedName>
        <fullName evidence="2">N-acetylmuramoyl-L-alanine amidase</fullName>
        <ecNumber evidence="2">3.5.1.28</ecNumber>
    </recommendedName>
</protein>
<dbReference type="SUPFAM" id="SSF55846">
    <property type="entry name" value="N-acetylmuramoyl-L-alanine amidase-like"/>
    <property type="match status" value="1"/>
</dbReference>
<dbReference type="GO" id="GO:0071555">
    <property type="term" value="P:cell wall organization"/>
    <property type="evidence" value="ECO:0007669"/>
    <property type="project" value="UniProtKB-KW"/>
</dbReference>
<comment type="catalytic activity">
    <reaction evidence="1">
        <text>Hydrolyzes the link between N-acetylmuramoyl residues and L-amino acid residues in certain cell-wall glycopeptides.</text>
        <dbReference type="EC" id="3.5.1.28"/>
    </reaction>
</comment>
<keyword evidence="5" id="KW-0472">Membrane</keyword>
<dbReference type="CDD" id="cd06583">
    <property type="entry name" value="PGRP"/>
    <property type="match status" value="1"/>
</dbReference>
<gene>
    <name evidence="7" type="ORF">CLV99_4009</name>
</gene>
<feature type="transmembrane region" description="Helical" evidence="5">
    <location>
        <begin position="12"/>
        <end position="32"/>
    </location>
</feature>
<dbReference type="InterPro" id="IPR002502">
    <property type="entry name" value="Amidase_domain"/>
</dbReference>
<dbReference type="GO" id="GO:0008745">
    <property type="term" value="F:N-acetylmuramoyl-L-alanine amidase activity"/>
    <property type="evidence" value="ECO:0007669"/>
    <property type="project" value="UniProtKB-EC"/>
</dbReference>
<keyword evidence="5" id="KW-0812">Transmembrane</keyword>
<evidence type="ECO:0000256" key="2">
    <source>
        <dbReference type="ARBA" id="ARBA00011901"/>
    </source>
</evidence>
<dbReference type="PANTHER" id="PTHR30417:SF1">
    <property type="entry name" value="N-ACETYLMURAMOYL-L-ALANINE AMIDASE AMID"/>
    <property type="match status" value="1"/>
</dbReference>
<evidence type="ECO:0000256" key="3">
    <source>
        <dbReference type="ARBA" id="ARBA00022801"/>
    </source>
</evidence>
<dbReference type="EC" id="3.5.1.28" evidence="2"/>
<evidence type="ECO:0000259" key="6">
    <source>
        <dbReference type="SMART" id="SM00644"/>
    </source>
</evidence>
<keyword evidence="5" id="KW-1133">Transmembrane helix</keyword>
<dbReference type="Gene3D" id="3.40.80.10">
    <property type="entry name" value="Peptidoglycan recognition protein-like"/>
    <property type="match status" value="1"/>
</dbReference>
<dbReference type="AlphaFoldDB" id="A0A4R6WCD0"/>
<dbReference type="SMART" id="SM00644">
    <property type="entry name" value="Ami_2"/>
    <property type="match status" value="1"/>
</dbReference>
<dbReference type="InterPro" id="IPR036505">
    <property type="entry name" value="Amidase/PGRP_sf"/>
</dbReference>
<evidence type="ECO:0000256" key="5">
    <source>
        <dbReference type="SAM" id="Phobius"/>
    </source>
</evidence>
<comment type="caution">
    <text evidence="7">The sequence shown here is derived from an EMBL/GenBank/DDBJ whole genome shotgun (WGS) entry which is preliminary data.</text>
</comment>
<dbReference type="InterPro" id="IPR051206">
    <property type="entry name" value="NAMLAA_amidase_2"/>
</dbReference>
<evidence type="ECO:0000256" key="4">
    <source>
        <dbReference type="ARBA" id="ARBA00023316"/>
    </source>
</evidence>
<keyword evidence="8" id="KW-1185">Reference proteome</keyword>
<feature type="domain" description="N-acetylmuramoyl-L-alanine amidase" evidence="6">
    <location>
        <begin position="58"/>
        <end position="210"/>
    </location>
</feature>
<dbReference type="Proteomes" id="UP000295292">
    <property type="component" value="Unassembled WGS sequence"/>
</dbReference>
<dbReference type="Pfam" id="PF01510">
    <property type="entry name" value="Amidase_2"/>
    <property type="match status" value="1"/>
</dbReference>
<name>A0A4R6WCD0_9SPHI</name>
<accession>A0A4R6WCD0</accession>
<dbReference type="RefSeq" id="WP_211348581.1">
    <property type="nucleotide sequence ID" value="NZ_SNYV01000017.1"/>
</dbReference>
<evidence type="ECO:0000313" key="8">
    <source>
        <dbReference type="Proteomes" id="UP000295292"/>
    </source>
</evidence>
<keyword evidence="3" id="KW-0378">Hydrolase</keyword>
<reference evidence="7 8" key="1">
    <citation type="submission" date="2019-03" db="EMBL/GenBank/DDBJ databases">
        <title>Genomic Encyclopedia of Archaeal and Bacterial Type Strains, Phase II (KMG-II): from individual species to whole genera.</title>
        <authorList>
            <person name="Goeker M."/>
        </authorList>
    </citation>
    <scope>NUCLEOTIDE SEQUENCE [LARGE SCALE GENOMIC DNA]</scope>
    <source>
        <strain evidence="7 8">DSM 28353</strain>
    </source>
</reference>
<dbReference type="EMBL" id="SNYV01000017">
    <property type="protein sequence ID" value="TDQ75404.1"/>
    <property type="molecule type" value="Genomic_DNA"/>
</dbReference>
<dbReference type="GO" id="GO:0009253">
    <property type="term" value="P:peptidoglycan catabolic process"/>
    <property type="evidence" value="ECO:0007669"/>
    <property type="project" value="InterPro"/>
</dbReference>
<sequence length="235" mass="26982">MGVAWIIKNKMLSWRIIISVGLVFGSILGLSGQTKPSVIKRPIQWDADRERLSLEYLLKRHGIHTDTALIEPRIVVVHYTENMSVNATIKTFNPIFLPGRRDLQTASSLNVSAQFVIGRDGRIYQLLEENQFARHTIGLNYCAIGIENIGTPNNPLTEKQLQANTKLIKYLRKKYTIEYVIGHHEYQAFKKTMWWKESNPTYITQKRDPGDKFMHALRKELGLPVTLKITPLPSQ</sequence>
<evidence type="ECO:0000313" key="7">
    <source>
        <dbReference type="EMBL" id="TDQ75404.1"/>
    </source>
</evidence>
<organism evidence="7 8">
    <name type="scientific">Sphingobacterium yanglingense</name>
    <dbReference type="NCBI Taxonomy" id="1437280"/>
    <lineage>
        <taxon>Bacteria</taxon>
        <taxon>Pseudomonadati</taxon>
        <taxon>Bacteroidota</taxon>
        <taxon>Sphingobacteriia</taxon>
        <taxon>Sphingobacteriales</taxon>
        <taxon>Sphingobacteriaceae</taxon>
        <taxon>Sphingobacterium</taxon>
    </lineage>
</organism>
<keyword evidence="4" id="KW-0961">Cell wall biogenesis/degradation</keyword>
<evidence type="ECO:0000256" key="1">
    <source>
        <dbReference type="ARBA" id="ARBA00001561"/>
    </source>
</evidence>
<dbReference type="PANTHER" id="PTHR30417">
    <property type="entry name" value="N-ACETYLMURAMOYL-L-ALANINE AMIDASE AMID"/>
    <property type="match status" value="1"/>
</dbReference>